<comment type="caution">
    <text evidence="3">The sequence shown here is derived from an EMBL/GenBank/DDBJ whole genome shotgun (WGS) entry which is preliminary data.</text>
</comment>
<keyword evidence="3" id="KW-0863">Zinc-finger</keyword>
<dbReference type="AlphaFoldDB" id="A0A0J7J5K0"/>
<sequence>MTMTCKETRANLPTYIINGLSPAEHDQVVQHLASCDACNEVLESERVLNEALRERFVIPPPSPDFEQRVFAASGKNADGGWSHSVLGGAIAAALALGVGLGVLLNSGGPAEGDASGLGSVASVAVDAEKPEAPVVAPVDKTVRLAFRSGEALENVTLTLELPPNVELASWPGRRKLSWQVSLEAGENVLSLPLKLLFPGAGELVARLDTGDRQKTFHAPIPEYPEQPVEDPES</sequence>
<dbReference type="Gene3D" id="1.10.10.1320">
    <property type="entry name" value="Anti-sigma factor, zinc-finger domain"/>
    <property type="match status" value="1"/>
</dbReference>
<protein>
    <submittedName>
        <fullName evidence="3">Putative zinc-finger</fullName>
    </submittedName>
</protein>
<gene>
    <name evidence="3" type="ORF">Msub_20663</name>
</gene>
<proteinExistence type="predicted"/>
<feature type="domain" description="Putative zinc-finger" evidence="2">
    <location>
        <begin position="5"/>
        <end position="38"/>
    </location>
</feature>
<keyword evidence="4" id="KW-1185">Reference proteome</keyword>
<dbReference type="STRING" id="1658765.Msub_20663"/>
<feature type="region of interest" description="Disordered" evidence="1">
    <location>
        <begin position="214"/>
        <end position="233"/>
    </location>
</feature>
<dbReference type="PATRIC" id="fig|1658765.3.peg.3935"/>
<dbReference type="InterPro" id="IPR041916">
    <property type="entry name" value="Anti_sigma_zinc_sf"/>
</dbReference>
<evidence type="ECO:0000313" key="3">
    <source>
        <dbReference type="EMBL" id="KMQ73462.1"/>
    </source>
</evidence>
<evidence type="ECO:0000313" key="4">
    <source>
        <dbReference type="Proteomes" id="UP000036102"/>
    </source>
</evidence>
<reference evidence="3 4" key="1">
    <citation type="submission" date="2015-06" db="EMBL/GenBank/DDBJ databases">
        <title>Marinobacter subterrani, a genetically tractable neutrophilic iron-oxidizing strain isolated from the Soudan Iron Mine.</title>
        <authorList>
            <person name="Bonis B.M."/>
            <person name="Gralnick J.A."/>
        </authorList>
    </citation>
    <scope>NUCLEOTIDE SEQUENCE [LARGE SCALE GENOMIC DNA]</scope>
    <source>
        <strain evidence="3 4">JG233</strain>
    </source>
</reference>
<evidence type="ECO:0000259" key="2">
    <source>
        <dbReference type="Pfam" id="PF13490"/>
    </source>
</evidence>
<name>A0A0J7J5K0_9GAMM</name>
<keyword evidence="3" id="KW-0862">Zinc</keyword>
<dbReference type="Proteomes" id="UP000036102">
    <property type="component" value="Unassembled WGS sequence"/>
</dbReference>
<accession>A0A0J7J5K0</accession>
<dbReference type="InterPro" id="IPR027383">
    <property type="entry name" value="Znf_put"/>
</dbReference>
<dbReference type="Pfam" id="PF13490">
    <property type="entry name" value="zf-HC2"/>
    <property type="match status" value="1"/>
</dbReference>
<organism evidence="3 4">
    <name type="scientific">Marinobacter subterrani</name>
    <dbReference type="NCBI Taxonomy" id="1658765"/>
    <lineage>
        <taxon>Bacteria</taxon>
        <taxon>Pseudomonadati</taxon>
        <taxon>Pseudomonadota</taxon>
        <taxon>Gammaproteobacteria</taxon>
        <taxon>Pseudomonadales</taxon>
        <taxon>Marinobacteraceae</taxon>
        <taxon>Marinobacter</taxon>
    </lineage>
</organism>
<keyword evidence="3" id="KW-0479">Metal-binding</keyword>
<evidence type="ECO:0000256" key="1">
    <source>
        <dbReference type="SAM" id="MobiDB-lite"/>
    </source>
</evidence>
<dbReference type="EMBL" id="LFBU01000002">
    <property type="protein sequence ID" value="KMQ73462.1"/>
    <property type="molecule type" value="Genomic_DNA"/>
</dbReference>
<dbReference type="GO" id="GO:0008270">
    <property type="term" value="F:zinc ion binding"/>
    <property type="evidence" value="ECO:0007669"/>
    <property type="project" value="UniProtKB-KW"/>
</dbReference>